<reference evidence="4 5" key="1">
    <citation type="submission" date="2017-08" db="EMBL/GenBank/DDBJ databases">
        <title>Infants hospitalized years apart are colonized by the same room-sourced microbial strains.</title>
        <authorList>
            <person name="Brooks B."/>
            <person name="Olm M.R."/>
            <person name="Firek B.A."/>
            <person name="Baker R."/>
            <person name="Thomas B.C."/>
            <person name="Morowitz M.J."/>
            <person name="Banfield J.F."/>
        </authorList>
    </citation>
    <scope>NUCLEOTIDE SEQUENCE [LARGE SCALE GENOMIC DNA]</scope>
    <source>
        <strain evidence="4">S2_003_000_R2_14</strain>
    </source>
</reference>
<dbReference type="Gene3D" id="3.40.1170.60">
    <property type="match status" value="1"/>
</dbReference>
<dbReference type="InterPro" id="IPR043128">
    <property type="entry name" value="Rev_trsase/Diguanyl_cyclase"/>
</dbReference>
<evidence type="ECO:0000256" key="2">
    <source>
        <dbReference type="ARBA" id="ARBA00022763"/>
    </source>
</evidence>
<dbReference type="Proteomes" id="UP000249061">
    <property type="component" value="Unassembled WGS sequence"/>
</dbReference>
<evidence type="ECO:0000256" key="1">
    <source>
        <dbReference type="ARBA" id="ARBA00010945"/>
    </source>
</evidence>
<name>A0A2W5TS26_9BACT</name>
<dbReference type="GO" id="GO:0006281">
    <property type="term" value="P:DNA repair"/>
    <property type="evidence" value="ECO:0007669"/>
    <property type="project" value="InterPro"/>
</dbReference>
<dbReference type="EMBL" id="QFQP01000002">
    <property type="protein sequence ID" value="PZR17432.1"/>
    <property type="molecule type" value="Genomic_DNA"/>
</dbReference>
<proteinExistence type="inferred from homology"/>
<evidence type="ECO:0000313" key="5">
    <source>
        <dbReference type="Proteomes" id="UP000249061"/>
    </source>
</evidence>
<dbReference type="PANTHER" id="PTHR35369:SF2">
    <property type="entry name" value="BLR3025 PROTEIN"/>
    <property type="match status" value="1"/>
</dbReference>
<feature type="domain" description="UmuC" evidence="3">
    <location>
        <begin position="4"/>
        <end position="98"/>
    </location>
</feature>
<evidence type="ECO:0000313" key="4">
    <source>
        <dbReference type="EMBL" id="PZR17432.1"/>
    </source>
</evidence>
<dbReference type="InterPro" id="IPR001126">
    <property type="entry name" value="UmuC"/>
</dbReference>
<dbReference type="Pfam" id="PF00817">
    <property type="entry name" value="IMS"/>
    <property type="match status" value="1"/>
</dbReference>
<dbReference type="SUPFAM" id="SSF56672">
    <property type="entry name" value="DNA/RNA polymerases"/>
    <property type="match status" value="1"/>
</dbReference>
<gene>
    <name evidence="4" type="ORF">DI536_03660</name>
</gene>
<dbReference type="InterPro" id="IPR043502">
    <property type="entry name" value="DNA/RNA_pol_sf"/>
</dbReference>
<sequence>MDRLACVEVPVLPLQLLLRAKPEWREGPVAVVAEDAPLGIITHVNEAARKRGVLPGLKYGEALSLCSTLHAAVVDADEVKKSVDSLLTILRDWSPSIEVSAEQPGVFWVDARGLSLIFPSLETWGVQVMASIRQAGWRASMCVGFSRFGSFAIAKSLRLDMVKFLATPEEEKRLISKVPLRRVGLSPESLAALKKLGVTLLGEFLALPVGGLRKRYGESAERLALAAAGKRLEPFQPTAAVVPVQTRVDFDEPVVDSNQLVFASLAALRQLMQTLEERQLALRSLTITMEIDRPKGAVNVPIVLNVALADATTDGARVIDQVRLTLSSELAKFEVTKSPLPTGERVGARRQTRILSVIEGDGQLAGTPKPILSIVPPSTADPAPTPEAPSAPTFLGVRSLFFNAGGAPAPTSQLALVDRPRRDPFDTRRTLERLRATFGPLALQQLTHGAGHLPESRLRFELLKDLPPLPTATTPALLRIRRMNFKAELLPSRPNHEPDGWLVLGERGGPVARHHGPFFVNGGWWRGAVNRHYYFLELERGGQILWCYFDALRRRWMRQGDVE</sequence>
<comment type="similarity">
    <text evidence="1">Belongs to the DNA polymerase type-Y family.</text>
</comment>
<dbReference type="PROSITE" id="PS50173">
    <property type="entry name" value="UMUC"/>
    <property type="match status" value="1"/>
</dbReference>
<comment type="caution">
    <text evidence="4">The sequence shown here is derived from an EMBL/GenBank/DDBJ whole genome shotgun (WGS) entry which is preliminary data.</text>
</comment>
<dbReference type="Gene3D" id="3.30.70.270">
    <property type="match status" value="1"/>
</dbReference>
<accession>A0A2W5TS26</accession>
<dbReference type="AlphaFoldDB" id="A0A2W5TS26"/>
<dbReference type="PANTHER" id="PTHR35369">
    <property type="entry name" value="BLR3025 PROTEIN-RELATED"/>
    <property type="match status" value="1"/>
</dbReference>
<evidence type="ECO:0000259" key="3">
    <source>
        <dbReference type="PROSITE" id="PS50173"/>
    </source>
</evidence>
<keyword evidence="2" id="KW-0227">DNA damage</keyword>
<protein>
    <recommendedName>
        <fullName evidence="3">UmuC domain-containing protein</fullName>
    </recommendedName>
</protein>
<dbReference type="InterPro" id="IPR050356">
    <property type="entry name" value="SulA_CellDiv_inhibitor"/>
</dbReference>
<organism evidence="4 5">
    <name type="scientific">Archangium gephyra</name>
    <dbReference type="NCBI Taxonomy" id="48"/>
    <lineage>
        <taxon>Bacteria</taxon>
        <taxon>Pseudomonadati</taxon>
        <taxon>Myxococcota</taxon>
        <taxon>Myxococcia</taxon>
        <taxon>Myxococcales</taxon>
        <taxon>Cystobacterineae</taxon>
        <taxon>Archangiaceae</taxon>
        <taxon>Archangium</taxon>
    </lineage>
</organism>